<evidence type="ECO:0000256" key="5">
    <source>
        <dbReference type="NCBIfam" id="TIGR01814"/>
    </source>
</evidence>
<dbReference type="InterPro" id="IPR015422">
    <property type="entry name" value="PyrdxlP-dep_Trfase_small"/>
</dbReference>
<dbReference type="EC" id="3.7.1.3" evidence="4 5"/>
<feature type="binding site" evidence="4">
    <location>
        <position position="106"/>
    </location>
    <ligand>
        <name>pyridoxal 5'-phosphate</name>
        <dbReference type="ChEBI" id="CHEBI:597326"/>
    </ligand>
</feature>
<evidence type="ECO:0000256" key="1">
    <source>
        <dbReference type="ARBA" id="ARBA00022642"/>
    </source>
</evidence>
<proteinExistence type="inferred from homology"/>
<protein>
    <recommendedName>
        <fullName evidence="4 5">Kynureninase</fullName>
        <ecNumber evidence="4 5">3.7.1.3</ecNumber>
    </recommendedName>
    <alternativeName>
        <fullName evidence="4">L-kynurenine hydrolase</fullName>
    </alternativeName>
</protein>
<dbReference type="GO" id="GO:0019441">
    <property type="term" value="P:L-tryptophan catabolic process to kynurenine"/>
    <property type="evidence" value="ECO:0007669"/>
    <property type="project" value="TreeGrafter"/>
</dbReference>
<dbReference type="Gene3D" id="3.90.1150.10">
    <property type="entry name" value="Aspartate Aminotransferase, domain 1"/>
    <property type="match status" value="1"/>
</dbReference>
<feature type="binding site" evidence="4">
    <location>
        <position position="221"/>
    </location>
    <ligand>
        <name>pyridoxal 5'-phosphate</name>
        <dbReference type="ChEBI" id="CHEBI:597326"/>
    </ligand>
</feature>
<evidence type="ECO:0000256" key="3">
    <source>
        <dbReference type="ARBA" id="ARBA00022898"/>
    </source>
</evidence>
<evidence type="ECO:0000313" key="8">
    <source>
        <dbReference type="Proteomes" id="UP001403385"/>
    </source>
</evidence>
<evidence type="ECO:0000313" key="7">
    <source>
        <dbReference type="EMBL" id="MEN7548248.1"/>
    </source>
</evidence>
<organism evidence="7 8">
    <name type="scientific">Rapidithrix thailandica</name>
    <dbReference type="NCBI Taxonomy" id="413964"/>
    <lineage>
        <taxon>Bacteria</taxon>
        <taxon>Pseudomonadati</taxon>
        <taxon>Bacteroidota</taxon>
        <taxon>Cytophagia</taxon>
        <taxon>Cytophagales</taxon>
        <taxon>Flammeovirgaceae</taxon>
        <taxon>Rapidithrix</taxon>
    </lineage>
</organism>
<feature type="binding site" evidence="4">
    <location>
        <position position="274"/>
    </location>
    <ligand>
        <name>pyridoxal 5'-phosphate</name>
        <dbReference type="ChEBI" id="CHEBI:597326"/>
    </ligand>
</feature>
<dbReference type="Pfam" id="PF22580">
    <property type="entry name" value="KYNU_C"/>
    <property type="match status" value="1"/>
</dbReference>
<feature type="binding site" evidence="4">
    <location>
        <position position="243"/>
    </location>
    <ligand>
        <name>pyridoxal 5'-phosphate</name>
        <dbReference type="ChEBI" id="CHEBI:597326"/>
    </ligand>
</feature>
<name>A0AAW9S754_9BACT</name>
<dbReference type="InterPro" id="IPR015421">
    <property type="entry name" value="PyrdxlP-dep_Trfase_major"/>
</dbReference>
<comment type="similarity">
    <text evidence="4 6">Belongs to the kynureninase family.</text>
</comment>
<dbReference type="GO" id="GO:0043420">
    <property type="term" value="P:anthranilate metabolic process"/>
    <property type="evidence" value="ECO:0007669"/>
    <property type="project" value="TreeGrafter"/>
</dbReference>
<dbReference type="PANTHER" id="PTHR14084:SF0">
    <property type="entry name" value="KYNURENINASE"/>
    <property type="match status" value="1"/>
</dbReference>
<dbReference type="GO" id="GO:0030429">
    <property type="term" value="F:kynureninase activity"/>
    <property type="evidence" value="ECO:0007669"/>
    <property type="project" value="UniProtKB-UniRule"/>
</dbReference>
<dbReference type="SUPFAM" id="SSF53383">
    <property type="entry name" value="PLP-dependent transferases"/>
    <property type="match status" value="1"/>
</dbReference>
<dbReference type="InterPro" id="IPR010111">
    <property type="entry name" value="Kynureninase"/>
</dbReference>
<keyword evidence="1 4" id="KW-0662">Pyridine nucleotide biosynthesis</keyword>
<accession>A0AAW9S754</accession>
<comment type="catalytic activity">
    <reaction evidence="6">
        <text>3-hydroxy-L-kynurenine + H2O = 3-hydroxyanthranilate + L-alanine + H(+)</text>
        <dbReference type="Rhea" id="RHEA:25143"/>
        <dbReference type="ChEBI" id="CHEBI:15377"/>
        <dbReference type="ChEBI" id="CHEBI:15378"/>
        <dbReference type="ChEBI" id="CHEBI:36559"/>
        <dbReference type="ChEBI" id="CHEBI:57972"/>
        <dbReference type="ChEBI" id="CHEBI:58125"/>
        <dbReference type="EC" id="3.7.1.3"/>
    </reaction>
</comment>
<comment type="catalytic activity">
    <reaction evidence="4 6">
        <text>L-kynurenine + H2O = anthranilate + L-alanine + H(+)</text>
        <dbReference type="Rhea" id="RHEA:16813"/>
        <dbReference type="ChEBI" id="CHEBI:15377"/>
        <dbReference type="ChEBI" id="CHEBI:15378"/>
        <dbReference type="ChEBI" id="CHEBI:16567"/>
        <dbReference type="ChEBI" id="CHEBI:57959"/>
        <dbReference type="ChEBI" id="CHEBI:57972"/>
        <dbReference type="EC" id="3.7.1.3"/>
    </reaction>
</comment>
<feature type="binding site" evidence="4">
    <location>
        <position position="105"/>
    </location>
    <ligand>
        <name>pyridoxal 5'-phosphate</name>
        <dbReference type="ChEBI" id="CHEBI:597326"/>
    </ligand>
</feature>
<dbReference type="PIRSF" id="PIRSF038800">
    <property type="entry name" value="KYNU"/>
    <property type="match status" value="1"/>
</dbReference>
<comment type="function">
    <text evidence="4 6">Catalyzes the cleavage of L-kynurenine (L-Kyn) and L-3-hydroxykynurenine (L-3OHKyn) into anthranilic acid (AA) and 3-hydroxyanthranilic acid (3-OHAA), respectively.</text>
</comment>
<sequence length="422" mass="48223">MDFKNTLAFAQQLDEDDPLKDFRKKFYIPEKNGKPVIYFCGNSLGLQPQSTQHYLAQVLEAWQHLAVEGHFSGANPWSTFHKKLREPIAKLIGALPIEVISMNALTVNLHLLLVSFYRPTPQRYKILVEHKPFPSDRYALSSHIRWHGLSEEDCFIELRPREHEHSLRTEDILQAIEQHKEELALVLFGGINYLSGQLFELEKITQAAHQAGALMGLDLAHAIGNVPLQLHQWQVDFATWCTYKYLNSGPGGIAGIFIHEKFAHQSQLPRFAGWYGHNEERRFLMEETFQPIPGADGWQLSNGPALLFASLKASLDIFEEAGIENLRKKSIQLTGYLEFLLAGLNKKAGKERINVITPTNSEERGCQLSLEITGRGKEYFQKLTKAGVILDWREPNILRVAPVPLYNTFEEVYNFYKILEEI</sequence>
<dbReference type="GO" id="GO:0097053">
    <property type="term" value="P:L-kynurenine catabolic process"/>
    <property type="evidence" value="ECO:0007669"/>
    <property type="project" value="UniProtKB-UniRule"/>
</dbReference>
<gene>
    <name evidence="4 7" type="primary">kynU</name>
    <name evidence="7" type="ORF">AAG747_10025</name>
</gene>
<keyword evidence="3 4" id="KW-0663">Pyridoxal phosphate</keyword>
<dbReference type="RefSeq" id="WP_346821028.1">
    <property type="nucleotide sequence ID" value="NZ_JBDKWZ010000005.1"/>
</dbReference>
<dbReference type="InterPro" id="IPR015424">
    <property type="entry name" value="PyrdxlP-dep_Trfase"/>
</dbReference>
<dbReference type="AlphaFoldDB" id="A0AAW9S754"/>
<dbReference type="HAMAP" id="MF_01970">
    <property type="entry name" value="Kynureninase"/>
    <property type="match status" value="1"/>
</dbReference>
<feature type="binding site" evidence="4">
    <location>
        <begin position="133"/>
        <end position="136"/>
    </location>
    <ligand>
        <name>pyridoxal 5'-phosphate</name>
        <dbReference type="ChEBI" id="CHEBI:597326"/>
    </ligand>
</feature>
<dbReference type="NCBIfam" id="TIGR01814">
    <property type="entry name" value="kynureninase"/>
    <property type="match status" value="1"/>
</dbReference>
<dbReference type="GO" id="GO:0030170">
    <property type="term" value="F:pyridoxal phosphate binding"/>
    <property type="evidence" value="ECO:0007669"/>
    <property type="project" value="UniProtKB-UniRule"/>
</dbReference>
<dbReference type="Proteomes" id="UP001403385">
    <property type="component" value="Unassembled WGS sequence"/>
</dbReference>
<keyword evidence="2 4" id="KW-0378">Hydrolase</keyword>
<comment type="pathway">
    <text evidence="4 6">Cofactor biosynthesis; NAD(+) biosynthesis; quinolinate from L-kynurenine: step 2/3.</text>
</comment>
<feature type="binding site" evidence="4">
    <location>
        <position position="302"/>
    </location>
    <ligand>
        <name>pyridoxal 5'-phosphate</name>
        <dbReference type="ChEBI" id="CHEBI:597326"/>
    </ligand>
</feature>
<dbReference type="GO" id="GO:0009435">
    <property type="term" value="P:NAD+ biosynthetic process"/>
    <property type="evidence" value="ECO:0007669"/>
    <property type="project" value="UniProtKB-UniRule"/>
</dbReference>
<comment type="cofactor">
    <cofactor evidence="4 6">
        <name>pyridoxal 5'-phosphate</name>
        <dbReference type="ChEBI" id="CHEBI:597326"/>
    </cofactor>
</comment>
<feature type="binding site" evidence="4">
    <location>
        <position position="218"/>
    </location>
    <ligand>
        <name>pyridoxal 5'-phosphate</name>
        <dbReference type="ChEBI" id="CHEBI:597326"/>
    </ligand>
</feature>
<dbReference type="FunFam" id="3.40.640.10:FF:000031">
    <property type="entry name" value="Kynureninase"/>
    <property type="match status" value="1"/>
</dbReference>
<evidence type="ECO:0000256" key="6">
    <source>
        <dbReference type="PIRNR" id="PIRNR038800"/>
    </source>
</evidence>
<evidence type="ECO:0000256" key="2">
    <source>
        <dbReference type="ARBA" id="ARBA00022801"/>
    </source>
</evidence>
<comment type="caution">
    <text evidence="7">The sequence shown here is derived from an EMBL/GenBank/DDBJ whole genome shotgun (WGS) entry which is preliminary data.</text>
</comment>
<dbReference type="EMBL" id="JBDKWZ010000005">
    <property type="protein sequence ID" value="MEN7548248.1"/>
    <property type="molecule type" value="Genomic_DNA"/>
</dbReference>
<comment type="subunit">
    <text evidence="4 6">Homodimer.</text>
</comment>
<keyword evidence="8" id="KW-1185">Reference proteome</keyword>
<reference evidence="7 8" key="1">
    <citation type="submission" date="2024-04" db="EMBL/GenBank/DDBJ databases">
        <title>Novel genus in family Flammeovirgaceae.</title>
        <authorList>
            <person name="Nguyen T.H."/>
            <person name="Vuong T.Q."/>
            <person name="Le H."/>
            <person name="Kim S.-G."/>
        </authorList>
    </citation>
    <scope>NUCLEOTIDE SEQUENCE [LARGE SCALE GENOMIC DNA]</scope>
    <source>
        <strain evidence="7 8">JCM 23209</strain>
    </source>
</reference>
<feature type="modified residue" description="N6-(pyridoxal phosphate)lysine" evidence="4">
    <location>
        <position position="244"/>
    </location>
</feature>
<evidence type="ECO:0000256" key="4">
    <source>
        <dbReference type="HAMAP-Rule" id="MF_01970"/>
    </source>
</evidence>
<comment type="pathway">
    <text evidence="4 6">Amino-acid degradation; L-kynurenine degradation; L-alanine and anthranilate from L-kynurenine: step 1/1.</text>
</comment>
<dbReference type="GO" id="GO:0005737">
    <property type="term" value="C:cytoplasm"/>
    <property type="evidence" value="ECO:0007669"/>
    <property type="project" value="UniProtKB-UniRule"/>
</dbReference>
<dbReference type="PANTHER" id="PTHR14084">
    <property type="entry name" value="KYNURENINASE"/>
    <property type="match status" value="1"/>
</dbReference>
<dbReference type="Gene3D" id="3.40.640.10">
    <property type="entry name" value="Type I PLP-dependent aspartate aminotransferase-like (Major domain)"/>
    <property type="match status" value="1"/>
</dbReference>
<dbReference type="GO" id="GO:0019805">
    <property type="term" value="P:quinolinate biosynthetic process"/>
    <property type="evidence" value="ECO:0007669"/>
    <property type="project" value="UniProtKB-UniRule"/>
</dbReference>
<comment type="caution">
    <text evidence="4">Lacks conserved residue(s) required for the propagation of feature annotation.</text>
</comment>